<evidence type="ECO:0000313" key="3">
    <source>
        <dbReference type="Proteomes" id="UP001380290"/>
    </source>
</evidence>
<gene>
    <name evidence="2" type="ORF">V7S98_00205</name>
</gene>
<name>A0ABU8QLW5_9PSED</name>
<comment type="caution">
    <text evidence="2">The sequence shown here is derived from an EMBL/GenBank/DDBJ whole genome shotgun (WGS) entry which is preliminary data.</text>
</comment>
<evidence type="ECO:0008006" key="4">
    <source>
        <dbReference type="Google" id="ProtNLM"/>
    </source>
</evidence>
<dbReference type="EMBL" id="JBBHLC010000001">
    <property type="protein sequence ID" value="MEJ5861653.1"/>
    <property type="molecule type" value="Genomic_DNA"/>
</dbReference>
<sequence length="165" mass="17728">MQAFHCLAAAGVILLAALIAAPLLLTAARRRAFDYGLTSGLEKRNSIHSRELEAAQNERDELAVGLEAEHRRRLTDGAKYSARIAELEARIMSYTGLAVTKNDYESVRGAADTLRLAQRTLTALKSESQAARAGSQAEALDDLAKRIHAQLRSTPASADTVEAAA</sequence>
<feature type="coiled-coil region" evidence="1">
    <location>
        <begin position="38"/>
        <end position="72"/>
    </location>
</feature>
<organism evidence="2 3">
    <name type="scientific">Pseudomonas farsensis</name>
    <dbReference type="NCBI Taxonomy" id="2745492"/>
    <lineage>
        <taxon>Bacteria</taxon>
        <taxon>Pseudomonadati</taxon>
        <taxon>Pseudomonadota</taxon>
        <taxon>Gammaproteobacteria</taxon>
        <taxon>Pseudomonadales</taxon>
        <taxon>Pseudomonadaceae</taxon>
        <taxon>Pseudomonas</taxon>
    </lineage>
</organism>
<dbReference type="RefSeq" id="WP_339597857.1">
    <property type="nucleotide sequence ID" value="NZ_JBBHLC010000001.1"/>
</dbReference>
<proteinExistence type="predicted"/>
<keyword evidence="1" id="KW-0175">Coiled coil</keyword>
<accession>A0ABU8QLW5</accession>
<evidence type="ECO:0000256" key="1">
    <source>
        <dbReference type="SAM" id="Coils"/>
    </source>
</evidence>
<dbReference type="Proteomes" id="UP001380290">
    <property type="component" value="Unassembled WGS sequence"/>
</dbReference>
<protein>
    <recommendedName>
        <fullName evidence="4">Chemotaxis protein</fullName>
    </recommendedName>
</protein>
<reference evidence="2 3" key="1">
    <citation type="submission" date="2024-02" db="EMBL/GenBank/DDBJ databases">
        <title>Identification of pathogenicity and growth-promoting function of Pseudomonas putida variant.</title>
        <authorList>
            <person name="Sun J."/>
        </authorList>
    </citation>
    <scope>NUCLEOTIDE SEQUENCE [LARGE SCALE GENOMIC DNA]</scope>
    <source>
        <strain evidence="2 3">A03</strain>
    </source>
</reference>
<evidence type="ECO:0000313" key="2">
    <source>
        <dbReference type="EMBL" id="MEJ5861653.1"/>
    </source>
</evidence>
<keyword evidence="3" id="KW-1185">Reference proteome</keyword>